<dbReference type="InterPro" id="IPR036876">
    <property type="entry name" value="UVR_dom_sf"/>
</dbReference>
<dbReference type="PROSITE" id="PS50151">
    <property type="entry name" value="UVR"/>
    <property type="match status" value="1"/>
</dbReference>
<dbReference type="NCBIfam" id="NF005905">
    <property type="entry name" value="PRK07883.1-3"/>
    <property type="match status" value="1"/>
</dbReference>
<dbReference type="SUPFAM" id="SSF82771">
    <property type="entry name" value="GIY-YIG endonuclease"/>
    <property type="match status" value="1"/>
</dbReference>
<reference evidence="5" key="1">
    <citation type="submission" date="2015-06" db="EMBL/GenBank/DDBJ databases">
        <title>Complete genome sequence and metabolic analysis of phthalate degradation pathway in Gordonia sp. QH-11.</title>
        <authorList>
            <person name="Jin D."/>
            <person name="Kong X."/>
            <person name="Bai Z."/>
        </authorList>
    </citation>
    <scope>NUCLEOTIDE SEQUENCE [LARGE SCALE GENOMIC DNA]</scope>
    <source>
        <strain evidence="5">QH-11</strain>
    </source>
</reference>
<dbReference type="KEGG" id="goq:ACH46_12665"/>
<dbReference type="NCBIfam" id="TIGR00573">
    <property type="entry name" value="dnaq"/>
    <property type="match status" value="1"/>
</dbReference>
<protein>
    <recommendedName>
        <fullName evidence="6">GIY-YIG domain-containing protein</fullName>
    </recommendedName>
</protein>
<dbReference type="GO" id="GO:0006289">
    <property type="term" value="P:nucleotide-excision repair"/>
    <property type="evidence" value="ECO:0007669"/>
    <property type="project" value="InterPro"/>
</dbReference>
<dbReference type="InterPro" id="IPR050066">
    <property type="entry name" value="UvrABC_protein_C"/>
</dbReference>
<dbReference type="InterPro" id="IPR000305">
    <property type="entry name" value="GIY-YIG_endonuc"/>
</dbReference>
<dbReference type="GO" id="GO:0003677">
    <property type="term" value="F:DNA binding"/>
    <property type="evidence" value="ECO:0007669"/>
    <property type="project" value="InterPro"/>
</dbReference>
<dbReference type="OrthoDB" id="9803913at2"/>
<dbReference type="Pfam" id="PF00929">
    <property type="entry name" value="RNase_T"/>
    <property type="match status" value="1"/>
</dbReference>
<evidence type="ECO:0000259" key="3">
    <source>
        <dbReference type="PROSITE" id="PS50164"/>
    </source>
</evidence>
<accession>A0A0N7FUS5</accession>
<dbReference type="SUPFAM" id="SSF53098">
    <property type="entry name" value="Ribonuclease H-like"/>
    <property type="match status" value="1"/>
</dbReference>
<keyword evidence="5" id="KW-1185">Reference proteome</keyword>
<dbReference type="Gene3D" id="3.30.420.10">
    <property type="entry name" value="Ribonuclease H-like superfamily/Ribonuclease H"/>
    <property type="match status" value="1"/>
</dbReference>
<evidence type="ECO:0000259" key="2">
    <source>
        <dbReference type="PROSITE" id="PS50151"/>
    </source>
</evidence>
<dbReference type="CDD" id="cd10434">
    <property type="entry name" value="GIY-YIG_UvrC_Cho"/>
    <property type="match status" value="1"/>
</dbReference>
<dbReference type="NCBIfam" id="NF005907">
    <property type="entry name" value="PRK07883.1-5"/>
    <property type="match status" value="1"/>
</dbReference>
<dbReference type="GO" id="GO:0006260">
    <property type="term" value="P:DNA replication"/>
    <property type="evidence" value="ECO:0007669"/>
    <property type="project" value="InterPro"/>
</dbReference>
<organism evidence="4 5">
    <name type="scientific">Gordonia phthalatica</name>
    <dbReference type="NCBI Taxonomy" id="1136941"/>
    <lineage>
        <taxon>Bacteria</taxon>
        <taxon>Bacillati</taxon>
        <taxon>Actinomycetota</taxon>
        <taxon>Actinomycetes</taxon>
        <taxon>Mycobacteriales</taxon>
        <taxon>Gordoniaceae</taxon>
        <taxon>Gordonia</taxon>
    </lineage>
</organism>
<dbReference type="InterPro" id="IPR047296">
    <property type="entry name" value="GIY-YIG_UvrC_Cho"/>
</dbReference>
<proteinExistence type="predicted"/>
<dbReference type="InterPro" id="IPR012337">
    <property type="entry name" value="RNaseH-like_sf"/>
</dbReference>
<keyword evidence="1" id="KW-0540">Nuclease</keyword>
<dbReference type="InterPro" id="IPR006054">
    <property type="entry name" value="DnaQ"/>
</dbReference>
<dbReference type="GO" id="GO:0003887">
    <property type="term" value="F:DNA-directed DNA polymerase activity"/>
    <property type="evidence" value="ECO:0007669"/>
    <property type="project" value="InterPro"/>
</dbReference>
<keyword evidence="1" id="KW-0269">Exonuclease</keyword>
<dbReference type="PATRIC" id="fig|1136941.3.peg.2579"/>
<dbReference type="Proteomes" id="UP000063789">
    <property type="component" value="Chromosome"/>
</dbReference>
<dbReference type="InterPro" id="IPR035901">
    <property type="entry name" value="GIY-YIG_endonuc_sf"/>
</dbReference>
<dbReference type="SMART" id="SM00465">
    <property type="entry name" value="GIYc"/>
    <property type="match status" value="1"/>
</dbReference>
<evidence type="ECO:0008006" key="6">
    <source>
        <dbReference type="Google" id="ProtNLM"/>
    </source>
</evidence>
<dbReference type="InterPro" id="IPR013520">
    <property type="entry name" value="Ribonucl_H"/>
</dbReference>
<dbReference type="PANTHER" id="PTHR30562">
    <property type="entry name" value="UVRC/OXIDOREDUCTASE"/>
    <property type="match status" value="1"/>
</dbReference>
<dbReference type="PANTHER" id="PTHR30562:SF1">
    <property type="entry name" value="UVRABC SYSTEM PROTEIN C"/>
    <property type="match status" value="1"/>
</dbReference>
<name>A0A0N7FUS5_9ACTN</name>
<evidence type="ECO:0000313" key="5">
    <source>
        <dbReference type="Proteomes" id="UP000063789"/>
    </source>
</evidence>
<dbReference type="PROSITE" id="PS50164">
    <property type="entry name" value="GIY_YIG"/>
    <property type="match status" value="1"/>
</dbReference>
<keyword evidence="1" id="KW-0378">Hydrolase</keyword>
<dbReference type="FunFam" id="3.30.420.10:FF:000045">
    <property type="entry name" value="3'-5' exonuclease DinG"/>
    <property type="match status" value="1"/>
</dbReference>
<dbReference type="SUPFAM" id="SSF46600">
    <property type="entry name" value="C-terminal UvrC-binding domain of UvrB"/>
    <property type="match status" value="1"/>
</dbReference>
<reference evidence="4 5" key="2">
    <citation type="journal article" date="2017" name="Int. J. Syst. Evol. Microbiol.">
        <title>Gordonia phthalatica sp. nov., a di-n-butyl phthalate-degrading bacterium isolated from activated sludge.</title>
        <authorList>
            <person name="Jin D."/>
            <person name="Kong X."/>
            <person name="Jia M."/>
            <person name="Yu X."/>
            <person name="Wang X."/>
            <person name="Zhuang X."/>
            <person name="Deng Y."/>
            <person name="Bai Z."/>
        </authorList>
    </citation>
    <scope>NUCLEOTIDE SEQUENCE [LARGE SCALE GENOMIC DNA]</scope>
    <source>
        <strain evidence="4 5">QH-11</strain>
    </source>
</reference>
<dbReference type="EMBL" id="CP011853">
    <property type="protein sequence ID" value="ALG85175.1"/>
    <property type="molecule type" value="Genomic_DNA"/>
</dbReference>
<dbReference type="GO" id="GO:0009380">
    <property type="term" value="C:excinuclease repair complex"/>
    <property type="evidence" value="ECO:0007669"/>
    <property type="project" value="TreeGrafter"/>
</dbReference>
<sequence>MAVEQLSFSDLPESEEFAASALRETTFVVVDLETTGGSADTDRITEIGAVKIRGGEVLGEFATLVDPGRTIPPQIVALTGITTAMVYDAPRIEEVLPSFVEFARGSILVAHNARFDMGFLRKSAARMKLPWTFTASLCTVVMARRVLSRQEAPTVKLSALADLFDVSVRPTHRALDDARATVDVFHHLLERVGNQGVQTVGDLTSYLPRATPAMRAKRGMAAALPHRPGVYLFRGPGDEVLYIGTAVDLHRRVSGYFNGSDPRSRMAEMVGLAVRVDHVECAHALEAAVAELRLLGVHKPSYNRRSRNPQRGWWITVTEERFPRLKVSRTPGPESLGPIPGRAQAADVADVISGLAGLRTCTAELKKASHHWCEGPSDAAALPDPLVAALPGVCRAASDRPQTLPDYLGRVEAARDLLSGRSDSLLTALEGRIEMLAAEHRFESAARARDRLSATIEALSRGQRLAAVAQRAEVVAARPDGDGGWDLSVVRYGRLAAAARAVRGVSPMPVIDRLRASATTVLPPAPESGPLGGAPAEETALIERWLYEPGTRLVDVTDQLSLPIGAAARWHHFARTARAAREAVSGY</sequence>
<dbReference type="AlphaFoldDB" id="A0A0N7FUS5"/>
<evidence type="ECO:0000313" key="4">
    <source>
        <dbReference type="EMBL" id="ALG85175.1"/>
    </source>
</evidence>
<dbReference type="Gene3D" id="3.40.1440.10">
    <property type="entry name" value="GIY-YIG endonuclease"/>
    <property type="match status" value="1"/>
</dbReference>
<evidence type="ECO:0000256" key="1">
    <source>
        <dbReference type="ARBA" id="ARBA00022839"/>
    </source>
</evidence>
<feature type="domain" description="GIY-YIG" evidence="3">
    <location>
        <begin position="226"/>
        <end position="304"/>
    </location>
</feature>
<dbReference type="InterPro" id="IPR036397">
    <property type="entry name" value="RNaseH_sf"/>
</dbReference>
<dbReference type="RefSeq" id="WP_062393244.1">
    <property type="nucleotide sequence ID" value="NZ_CP011853.1"/>
</dbReference>
<gene>
    <name evidence="4" type="ORF">ACH46_12665</name>
</gene>
<dbReference type="SMART" id="SM00479">
    <property type="entry name" value="EXOIII"/>
    <property type="match status" value="1"/>
</dbReference>
<feature type="domain" description="UVR" evidence="2">
    <location>
        <begin position="423"/>
        <end position="458"/>
    </location>
</feature>
<dbReference type="GO" id="GO:0004527">
    <property type="term" value="F:exonuclease activity"/>
    <property type="evidence" value="ECO:0007669"/>
    <property type="project" value="UniProtKB-KW"/>
</dbReference>
<dbReference type="InterPro" id="IPR001943">
    <property type="entry name" value="UVR_dom"/>
</dbReference>
<dbReference type="STRING" id="1136941.ACH46_12665"/>
<dbReference type="CDD" id="cd06127">
    <property type="entry name" value="DEDDh"/>
    <property type="match status" value="1"/>
</dbReference>